<evidence type="ECO:0000313" key="1">
    <source>
        <dbReference type="EMBL" id="KUM27839.1"/>
    </source>
</evidence>
<gene>
    <name evidence="1" type="ORF">AU467_35255</name>
</gene>
<organism evidence="1 2">
    <name type="scientific">Rhizobium loti</name>
    <name type="common">Mesorhizobium loti</name>
    <dbReference type="NCBI Taxonomy" id="381"/>
    <lineage>
        <taxon>Bacteria</taxon>
        <taxon>Pseudomonadati</taxon>
        <taxon>Pseudomonadota</taxon>
        <taxon>Alphaproteobacteria</taxon>
        <taxon>Hyphomicrobiales</taxon>
        <taxon>Phyllobacteriaceae</taxon>
        <taxon>Mesorhizobium</taxon>
    </lineage>
</organism>
<dbReference type="InterPro" id="IPR009057">
    <property type="entry name" value="Homeodomain-like_sf"/>
</dbReference>
<evidence type="ECO:0000313" key="2">
    <source>
        <dbReference type="Proteomes" id="UP000053176"/>
    </source>
</evidence>
<reference evidence="1 2" key="1">
    <citation type="submission" date="2015-12" db="EMBL/GenBank/DDBJ databases">
        <title>Draft genome sequence of Mesorhizobium sp. UFLA 01-765, a multitolerant efficient symbiont and plant-growth promoting strain isolated from Zn-mining soil using Leucaena leucocephala as a trap plant.</title>
        <authorList>
            <person name="Rangel W.M."/>
            <person name="Thijs S."/>
            <person name="Longatti S.M."/>
            <person name="Moreira F.M."/>
            <person name="Weyens N."/>
            <person name="Vangronsveld J."/>
            <person name="Van Hamme J.D."/>
            <person name="Bottos E.M."/>
            <person name="Rineau F."/>
        </authorList>
    </citation>
    <scope>NUCLEOTIDE SEQUENCE [LARGE SCALE GENOMIC DNA]</scope>
    <source>
        <strain evidence="1 2">UFLA 01-765</strain>
    </source>
</reference>
<dbReference type="Proteomes" id="UP000053176">
    <property type="component" value="Unassembled WGS sequence"/>
</dbReference>
<proteinExistence type="predicted"/>
<dbReference type="EMBL" id="LPWA01000064">
    <property type="protein sequence ID" value="KUM27839.1"/>
    <property type="molecule type" value="Genomic_DNA"/>
</dbReference>
<sequence>MGRALSGDLRSRVLKASDEGMSARQAAARFGVGVSSAIRWIARAKIGELAPRPQGRRRASSLDAHEAFIVGLVEERKDITLNEMVERLVAEQSVRISRSALSAWLRGHGWTFKKSPRTHWSRIAPTS</sequence>
<protein>
    <submittedName>
        <fullName evidence="1">Transposase</fullName>
    </submittedName>
</protein>
<dbReference type="Pfam" id="PF13384">
    <property type="entry name" value="HTH_23"/>
    <property type="match status" value="1"/>
</dbReference>
<comment type="caution">
    <text evidence="1">The sequence shown here is derived from an EMBL/GenBank/DDBJ whole genome shotgun (WGS) entry which is preliminary data.</text>
</comment>
<name>A0A101KVX5_RHILI</name>
<dbReference type="SUPFAM" id="SSF46689">
    <property type="entry name" value="Homeodomain-like"/>
    <property type="match status" value="1"/>
</dbReference>
<accession>A0A101KVX5</accession>
<dbReference type="AlphaFoldDB" id="A0A101KVX5"/>